<evidence type="ECO:0000256" key="4">
    <source>
        <dbReference type="SAM" id="MobiDB-lite"/>
    </source>
</evidence>
<dbReference type="Pfam" id="PF00135">
    <property type="entry name" value="COesterase"/>
    <property type="match status" value="1"/>
</dbReference>
<dbReference type="SUPFAM" id="SSF53474">
    <property type="entry name" value="alpha/beta-Hydrolases"/>
    <property type="match status" value="1"/>
</dbReference>
<evidence type="ECO:0000313" key="6">
    <source>
        <dbReference type="EMBL" id="PMD28972.1"/>
    </source>
</evidence>
<keyword evidence="3" id="KW-0732">Signal</keyword>
<evidence type="ECO:0000256" key="3">
    <source>
        <dbReference type="RuleBase" id="RU361235"/>
    </source>
</evidence>
<dbReference type="InterPro" id="IPR019826">
    <property type="entry name" value="Carboxylesterase_B_AS"/>
</dbReference>
<proteinExistence type="inferred from homology"/>
<evidence type="ECO:0000256" key="1">
    <source>
        <dbReference type="ARBA" id="ARBA00005964"/>
    </source>
</evidence>
<dbReference type="OrthoDB" id="408631at2759"/>
<dbReference type="EMBL" id="KZ613980">
    <property type="protein sequence ID" value="PMD28972.1"/>
    <property type="molecule type" value="Genomic_DNA"/>
</dbReference>
<protein>
    <recommendedName>
        <fullName evidence="3">Carboxylic ester hydrolase</fullName>
        <ecNumber evidence="3">3.1.1.-</ecNumber>
    </recommendedName>
</protein>
<sequence>MFSVSSCFWILSLFAGLGLGVAISPGPIAKVGGATYVGFTDLTYSVDIWAGIRYANPPVGPLRLQHPQPYRGSGTILSQEYGNRCFEIGSGWNQGTQVGNNSEDCLVLNIYTPSQSSKNKRWNTERPPWPVMFYVHGGGYNQGSGNDYKGQSLVNHSVELKSPVIVVAINYRLSFFGFSGKRLALQWIHDNIAAFGGDPEKVTIFGQSAGATSVGLQMTAYSGAHQDLFRAAILESGSPSDTLPTPPATWPAYQDAWNAVVAGIGCNTTSASVFQCVLAAQSELLFNVVNAVGAAVPLPGSLWPWQPVVDGTFVADFPSKLTAASKFAKVPMIMGFTTDELTYVIPTTLNISSDDVIIGLGEVVLPFIPLTTFEEMSSFDPLSTYPNPGDVGGTEWYRTTQIASDIFERCPGREWIRNVTKYANTWKYRWNAITPLDLAQAPWENIVHSAEISYIWGPSISPAISQPLDVALSLQAQKGWISFAATLDPNTLGDLSPGVRWPRYQRHSENILVFQRPDGSGEQANGAAGTTVGQGLHKEKDPDDRPICDFYAANDATWARPQPPSLSPASEQAALNSNELGVLANGYALNGLTSPAFAGSVNGKNAFGAKDSQTPLQFLYQPANCRIFYTEEMLFSPDAVWKRTVDATWTDPAANCV</sequence>
<dbReference type="STRING" id="1149755.A0A2J6QRS6"/>
<evidence type="ECO:0000259" key="5">
    <source>
        <dbReference type="Pfam" id="PF00135"/>
    </source>
</evidence>
<comment type="similarity">
    <text evidence="1 3">Belongs to the type-B carboxylesterase/lipase family.</text>
</comment>
<name>A0A2J6QRS6_HYAVF</name>
<feature type="signal peptide" evidence="3">
    <location>
        <begin position="1"/>
        <end position="22"/>
    </location>
</feature>
<dbReference type="EC" id="3.1.1.-" evidence="3"/>
<dbReference type="InterPro" id="IPR029058">
    <property type="entry name" value="AB_hydrolase_fold"/>
</dbReference>
<feature type="region of interest" description="Disordered" evidence="4">
    <location>
        <begin position="516"/>
        <end position="539"/>
    </location>
</feature>
<dbReference type="Proteomes" id="UP000235786">
    <property type="component" value="Unassembled WGS sequence"/>
</dbReference>
<dbReference type="PROSITE" id="PS00122">
    <property type="entry name" value="CARBOXYLESTERASE_B_1"/>
    <property type="match status" value="1"/>
</dbReference>
<reference evidence="6 7" key="1">
    <citation type="submission" date="2016-04" db="EMBL/GenBank/DDBJ databases">
        <title>A degradative enzymes factory behind the ericoid mycorrhizal symbiosis.</title>
        <authorList>
            <consortium name="DOE Joint Genome Institute"/>
            <person name="Martino E."/>
            <person name="Morin E."/>
            <person name="Grelet G."/>
            <person name="Kuo A."/>
            <person name="Kohler A."/>
            <person name="Daghino S."/>
            <person name="Barry K."/>
            <person name="Choi C."/>
            <person name="Cichocki N."/>
            <person name="Clum A."/>
            <person name="Copeland A."/>
            <person name="Hainaut M."/>
            <person name="Haridas S."/>
            <person name="Labutti K."/>
            <person name="Lindquist E."/>
            <person name="Lipzen A."/>
            <person name="Khouja H.-R."/>
            <person name="Murat C."/>
            <person name="Ohm R."/>
            <person name="Olson A."/>
            <person name="Spatafora J."/>
            <person name="Veneault-Fourrey C."/>
            <person name="Henrissat B."/>
            <person name="Grigoriev I."/>
            <person name="Martin F."/>
            <person name="Perotto S."/>
        </authorList>
    </citation>
    <scope>NUCLEOTIDE SEQUENCE [LARGE SCALE GENOMIC DNA]</scope>
    <source>
        <strain evidence="6 7">F</strain>
    </source>
</reference>
<evidence type="ECO:0000313" key="7">
    <source>
        <dbReference type="Proteomes" id="UP000235786"/>
    </source>
</evidence>
<dbReference type="Gene3D" id="3.40.50.1820">
    <property type="entry name" value="alpha/beta hydrolase"/>
    <property type="match status" value="1"/>
</dbReference>
<dbReference type="PANTHER" id="PTHR11559">
    <property type="entry name" value="CARBOXYLESTERASE"/>
    <property type="match status" value="1"/>
</dbReference>
<feature type="chain" id="PRO_5014207765" description="Carboxylic ester hydrolase" evidence="3">
    <location>
        <begin position="23"/>
        <end position="657"/>
    </location>
</feature>
<keyword evidence="2 3" id="KW-0378">Hydrolase</keyword>
<keyword evidence="7" id="KW-1185">Reference proteome</keyword>
<accession>A0A2J6QRS6</accession>
<feature type="domain" description="Carboxylesterase type B" evidence="5">
    <location>
        <begin position="41"/>
        <end position="517"/>
    </location>
</feature>
<dbReference type="InterPro" id="IPR002018">
    <property type="entry name" value="CarbesteraseB"/>
</dbReference>
<organism evidence="6 7">
    <name type="scientific">Hyaloscypha variabilis (strain UAMH 11265 / GT02V1 / F)</name>
    <name type="common">Meliniomyces variabilis</name>
    <dbReference type="NCBI Taxonomy" id="1149755"/>
    <lineage>
        <taxon>Eukaryota</taxon>
        <taxon>Fungi</taxon>
        <taxon>Dikarya</taxon>
        <taxon>Ascomycota</taxon>
        <taxon>Pezizomycotina</taxon>
        <taxon>Leotiomycetes</taxon>
        <taxon>Helotiales</taxon>
        <taxon>Hyaloscyphaceae</taxon>
        <taxon>Hyaloscypha</taxon>
        <taxon>Hyaloscypha variabilis</taxon>
    </lineage>
</organism>
<dbReference type="AlphaFoldDB" id="A0A2J6QRS6"/>
<dbReference type="GO" id="GO:0016787">
    <property type="term" value="F:hydrolase activity"/>
    <property type="evidence" value="ECO:0007669"/>
    <property type="project" value="UniProtKB-KW"/>
</dbReference>
<evidence type="ECO:0000256" key="2">
    <source>
        <dbReference type="ARBA" id="ARBA00022801"/>
    </source>
</evidence>
<gene>
    <name evidence="6" type="ORF">L207DRAFT_642775</name>
</gene>
<dbReference type="InterPro" id="IPR050309">
    <property type="entry name" value="Type-B_Carboxylest/Lipase"/>
</dbReference>